<accession>A0A0F9UUE5</accession>
<evidence type="ECO:0000313" key="1">
    <source>
        <dbReference type="EMBL" id="KKN96710.1"/>
    </source>
</evidence>
<organism evidence="1">
    <name type="scientific">marine sediment metagenome</name>
    <dbReference type="NCBI Taxonomy" id="412755"/>
    <lineage>
        <taxon>unclassified sequences</taxon>
        <taxon>metagenomes</taxon>
        <taxon>ecological metagenomes</taxon>
    </lineage>
</organism>
<protein>
    <submittedName>
        <fullName evidence="1">Uncharacterized protein</fullName>
    </submittedName>
</protein>
<comment type="caution">
    <text evidence="1">The sequence shown here is derived from an EMBL/GenBank/DDBJ whole genome shotgun (WGS) entry which is preliminary data.</text>
</comment>
<proteinExistence type="predicted"/>
<reference evidence="1" key="1">
    <citation type="journal article" date="2015" name="Nature">
        <title>Complex archaea that bridge the gap between prokaryotes and eukaryotes.</title>
        <authorList>
            <person name="Spang A."/>
            <person name="Saw J.H."/>
            <person name="Jorgensen S.L."/>
            <person name="Zaremba-Niedzwiedzka K."/>
            <person name="Martijn J."/>
            <person name="Lind A.E."/>
            <person name="van Eijk R."/>
            <person name="Schleper C."/>
            <person name="Guy L."/>
            <person name="Ettema T.J."/>
        </authorList>
    </citation>
    <scope>NUCLEOTIDE SEQUENCE</scope>
</reference>
<gene>
    <name evidence="1" type="ORF">LCGC14_0163540</name>
</gene>
<dbReference type="EMBL" id="LAZR01000062">
    <property type="protein sequence ID" value="KKN96710.1"/>
    <property type="molecule type" value="Genomic_DNA"/>
</dbReference>
<sequence length="637" mass="72095">MTRRRADLIRKRARQGWSRARIAKTYSVDKSCVGNILRGKTWAWDTARECNACEGPFYAENYNQQYCDDACKDVVKKRSYRALYPQIGEAASKYAIRKARAIENDVRARTIPRGRSRRGSRGLFSDAEVMEVRDRWADGQTSYSLAEEFDVCSASVYAVAVGKTYKHLPLIPLRAISIVCAHCEKTFKARRPPKGGKLPLFCPSSTQRRGCGQKAMRVRLRKAALDVAYDGMQADAANFLIGNKPVTPSKKQRTRRGRVAPRCAKCNRFYVRFGRPRKYIKYCTGECVAAGHAQVRAVAGVRRSRELKKERKESQVGTVCKQCGKSPLPPSRWVYCSTKCLEKFVEAKQKERYRLQALLREPKPDWFDDDDLIRDIRERYAAGQTQQKVVAEVSVGIVRVSQAAFGTVRPDLPLAYRACCVCKADLPLNWRSRYCVGACAAKVAREVQLRCNPIRSVLLSEIAPLIRGMAASVVAEVTGMKRYTIYEYLYDLDKPGRRVRQHWADQITQAAEALKEARTRVVKRPKVNRPRQPRARKGSALVSGIARAQVSVEKDLFKRMLMQVCLRHWEDLPVFVDTHVMRSLCAGYSVKELSRGARIAECTAKKIIEAISGKVRDTTYLRVLAFSKAVERLNAAG</sequence>
<name>A0A0F9UUE5_9ZZZZ</name>
<dbReference type="AlphaFoldDB" id="A0A0F9UUE5"/>